<reference evidence="1" key="1">
    <citation type="journal article" date="2020" name="Nature">
        <title>Giant virus diversity and host interactions through global metagenomics.</title>
        <authorList>
            <person name="Schulz F."/>
            <person name="Roux S."/>
            <person name="Paez-Espino D."/>
            <person name="Jungbluth S."/>
            <person name="Walsh D.A."/>
            <person name="Denef V.J."/>
            <person name="McMahon K.D."/>
            <person name="Konstantinidis K.T."/>
            <person name="Eloe-Fadrosh E.A."/>
            <person name="Kyrpides N.C."/>
            <person name="Woyke T."/>
        </authorList>
    </citation>
    <scope>NUCLEOTIDE SEQUENCE</scope>
    <source>
        <strain evidence="1">GVMAG-M-3300023174-182</strain>
    </source>
</reference>
<proteinExistence type="predicted"/>
<dbReference type="AlphaFoldDB" id="A0A6C0DJW5"/>
<dbReference type="EMBL" id="MN739617">
    <property type="protein sequence ID" value="QHT16219.1"/>
    <property type="molecule type" value="Genomic_DNA"/>
</dbReference>
<protein>
    <submittedName>
        <fullName evidence="1">Uncharacterized protein</fullName>
    </submittedName>
</protein>
<sequence>MGNSPSSTNKQVNQPKEFSNFYQIIDYIATYYILTMDFKSLSNLSSKEYCDELVIITSDIIKNHFNDLEITYLAQRIKNGEEVNELAKENEIFVNKDELKGLDVDNDTQRSIKKKRICIGIAKFYVKIAHVFAAIVKTINPIYVYKDENGNTVKTCLLEKDKIPKNIQRNLYKLNICDNRIRKLRKVDVDDNTNQVNVHPKFCNFNLDKNGNVKNLSDEPGIMELNQLYLDDNYDYSNGTFIGMSESTKQQFQKDLHTFYTAFTGNDNMPSDIKKFSDIKLRDYRKNNGCQGENPLFKKNYILSKNDKLYIEYAKNISNMIQTASNNQQKLLGVINELFIFVDDPYSDKKKIRVNPKLTETSLQKIVEKTREIIIELYVKCELDYVNGIKIYEAIVESKILETTKKQIENLEKKAKTIISETTKLV</sequence>
<evidence type="ECO:0000313" key="1">
    <source>
        <dbReference type="EMBL" id="QHT16219.1"/>
    </source>
</evidence>
<accession>A0A6C0DJW5</accession>
<organism evidence="1">
    <name type="scientific">viral metagenome</name>
    <dbReference type="NCBI Taxonomy" id="1070528"/>
    <lineage>
        <taxon>unclassified sequences</taxon>
        <taxon>metagenomes</taxon>
        <taxon>organismal metagenomes</taxon>
    </lineage>
</organism>
<name>A0A6C0DJW5_9ZZZZ</name>